<dbReference type="InParanoid" id="C1EG08"/>
<keyword evidence="1" id="KW-0863">Zinc-finger</keyword>
<evidence type="ECO:0000313" key="4">
    <source>
        <dbReference type="Proteomes" id="UP000002009"/>
    </source>
</evidence>
<dbReference type="GeneID" id="8248365"/>
<keyword evidence="4" id="KW-1185">Reference proteome</keyword>
<dbReference type="Proteomes" id="UP000002009">
    <property type="component" value="Chromosome 13"/>
</dbReference>
<proteinExistence type="predicted"/>
<accession>C1EG08</accession>
<dbReference type="PRINTS" id="PR00405">
    <property type="entry name" value="REVINTRACTNG"/>
</dbReference>
<reference evidence="3 4" key="1">
    <citation type="journal article" date="2009" name="Science">
        <title>Green evolution and dynamic adaptations revealed by genomes of the marine picoeukaryotes Micromonas.</title>
        <authorList>
            <person name="Worden A.Z."/>
            <person name="Lee J.H."/>
            <person name="Mock T."/>
            <person name="Rouze P."/>
            <person name="Simmons M.P."/>
            <person name="Aerts A.L."/>
            <person name="Allen A.E."/>
            <person name="Cuvelier M.L."/>
            <person name="Derelle E."/>
            <person name="Everett M.V."/>
            <person name="Foulon E."/>
            <person name="Grimwood J."/>
            <person name="Gundlach H."/>
            <person name="Henrissat B."/>
            <person name="Napoli C."/>
            <person name="McDonald S.M."/>
            <person name="Parker M.S."/>
            <person name="Rombauts S."/>
            <person name="Salamov A."/>
            <person name="Von Dassow P."/>
            <person name="Badger J.H."/>
            <person name="Coutinho P.M."/>
            <person name="Demir E."/>
            <person name="Dubchak I."/>
            <person name="Gentemann C."/>
            <person name="Eikrem W."/>
            <person name="Gready J.E."/>
            <person name="John U."/>
            <person name="Lanier W."/>
            <person name="Lindquist E.A."/>
            <person name="Lucas S."/>
            <person name="Mayer K.F."/>
            <person name="Moreau H."/>
            <person name="Not F."/>
            <person name="Otillar R."/>
            <person name="Panaud O."/>
            <person name="Pangilinan J."/>
            <person name="Paulsen I."/>
            <person name="Piegu B."/>
            <person name="Poliakov A."/>
            <person name="Robbens S."/>
            <person name="Schmutz J."/>
            <person name="Toulza E."/>
            <person name="Wyss T."/>
            <person name="Zelensky A."/>
            <person name="Zhou K."/>
            <person name="Armbrust E.V."/>
            <person name="Bhattacharya D."/>
            <person name="Goodenough U.W."/>
            <person name="Van de Peer Y."/>
            <person name="Grigoriev I.V."/>
        </authorList>
    </citation>
    <scope>NUCLEOTIDE SEQUENCE [LARGE SCALE GENOMIC DNA]</scope>
    <source>
        <strain evidence="4">RCC299 / NOUM17</strain>
    </source>
</reference>
<dbReference type="EMBL" id="CP001331">
    <property type="protein sequence ID" value="ACO66942.1"/>
    <property type="molecule type" value="Genomic_DNA"/>
</dbReference>
<dbReference type="PROSITE" id="PS50115">
    <property type="entry name" value="ARFGAP"/>
    <property type="match status" value="1"/>
</dbReference>
<name>C1EG08_MICCC</name>
<feature type="non-terminal residue" evidence="3">
    <location>
        <position position="68"/>
    </location>
</feature>
<protein>
    <recommendedName>
        <fullName evidence="2">Arf-GAP domain-containing protein</fullName>
    </recommendedName>
</protein>
<keyword evidence="1" id="KW-0479">Metal-binding</keyword>
<dbReference type="InterPro" id="IPR038508">
    <property type="entry name" value="ArfGAP_dom_sf"/>
</dbReference>
<dbReference type="GO" id="GO:0008270">
    <property type="term" value="F:zinc ion binding"/>
    <property type="evidence" value="ECO:0007669"/>
    <property type="project" value="UniProtKB-KW"/>
</dbReference>
<feature type="domain" description="Arf-GAP" evidence="2">
    <location>
        <begin position="7"/>
        <end position="68"/>
    </location>
</feature>
<dbReference type="InterPro" id="IPR044520">
    <property type="entry name" value="ARF_GAP_AGD5/15"/>
</dbReference>
<dbReference type="SMART" id="SM00105">
    <property type="entry name" value="ArfGap"/>
    <property type="match status" value="1"/>
</dbReference>
<dbReference type="eggNOG" id="KOG0703">
    <property type="taxonomic scope" value="Eukaryota"/>
</dbReference>
<keyword evidence="1" id="KW-0862">Zinc</keyword>
<dbReference type="RefSeq" id="XP_002505684.1">
    <property type="nucleotide sequence ID" value="XM_002505638.1"/>
</dbReference>
<dbReference type="SUPFAM" id="SSF57863">
    <property type="entry name" value="ArfGap/RecO-like zinc finger"/>
    <property type="match status" value="1"/>
</dbReference>
<evidence type="ECO:0000313" key="3">
    <source>
        <dbReference type="EMBL" id="ACO66942.1"/>
    </source>
</evidence>
<dbReference type="OrthoDB" id="10266696at2759"/>
<dbReference type="InterPro" id="IPR001164">
    <property type="entry name" value="ArfGAP_dom"/>
</dbReference>
<gene>
    <name evidence="3" type="ORF">MICPUN_87402</name>
</gene>
<evidence type="ECO:0000256" key="1">
    <source>
        <dbReference type="PROSITE-ProRule" id="PRU00288"/>
    </source>
</evidence>
<dbReference type="OMA" id="TWASINC"/>
<dbReference type="PANTHER" id="PTHR46419">
    <property type="entry name" value="ADP-RIBOSYLATION FACTOR GTPASE-ACTIVATING PROTEIN AGD5"/>
    <property type="match status" value="1"/>
</dbReference>
<organism evidence="3 4">
    <name type="scientific">Micromonas commoda (strain RCC299 / NOUM17 / CCMP2709)</name>
    <name type="common">Picoplanktonic green alga</name>
    <dbReference type="NCBI Taxonomy" id="296587"/>
    <lineage>
        <taxon>Eukaryota</taxon>
        <taxon>Viridiplantae</taxon>
        <taxon>Chlorophyta</taxon>
        <taxon>Mamiellophyceae</taxon>
        <taxon>Mamiellales</taxon>
        <taxon>Mamiellaceae</taxon>
        <taxon>Micromonas</taxon>
    </lineage>
</organism>
<dbReference type="InterPro" id="IPR037278">
    <property type="entry name" value="ARFGAP/RecO"/>
</dbReference>
<sequence length="68" mass="7728">MSDLEQRRLLKRLDACLKRPENQLCADCPSRQPRWASVNLGIFICTNCSGIHRSLGVHISFVRSTTLD</sequence>
<dbReference type="KEGG" id="mis:MICPUN_87402"/>
<dbReference type="GO" id="GO:0005096">
    <property type="term" value="F:GTPase activator activity"/>
    <property type="evidence" value="ECO:0007669"/>
    <property type="project" value="InterPro"/>
</dbReference>
<dbReference type="CDD" id="cd08204">
    <property type="entry name" value="ArfGap"/>
    <property type="match status" value="1"/>
</dbReference>
<dbReference type="Gene3D" id="1.10.220.150">
    <property type="entry name" value="Arf GTPase activating protein"/>
    <property type="match status" value="1"/>
</dbReference>
<dbReference type="AlphaFoldDB" id="C1EG08"/>
<evidence type="ECO:0000259" key="2">
    <source>
        <dbReference type="PROSITE" id="PS50115"/>
    </source>
</evidence>
<dbReference type="Pfam" id="PF01412">
    <property type="entry name" value="ArfGap"/>
    <property type="match status" value="1"/>
</dbReference>
<dbReference type="STRING" id="296587.C1EG08"/>
<dbReference type="PANTHER" id="PTHR46419:SF2">
    <property type="entry name" value="ADP-RIBOSYLATION FACTOR GTPASE-ACTIVATING PROTEIN AGD5"/>
    <property type="match status" value="1"/>
</dbReference>